<dbReference type="EMBL" id="JAQQWE010000002">
    <property type="protein sequence ID" value="KAK7961582.1"/>
    <property type="molecule type" value="Genomic_DNA"/>
</dbReference>
<comment type="caution">
    <text evidence="2">The sequence shown here is derived from an EMBL/GenBank/DDBJ whole genome shotgun (WGS) entry which is preliminary data.</text>
</comment>
<sequence>MFCDIDQEDTKRSQDVAKPTRNLAPPERRGDELCRAWLAGTGTYARSHNRRTNQDATTSLPAYGLPSRAQKRQDEADGHHLPQPETKLKVNVSAPGFACPSTTVCSSAAWLVHLVSWFGVVSRPAAGAVPSRRRRIRPRVSQTAKAALALSSAPHASWYFVFRTPGN</sequence>
<keyword evidence="3" id="KW-1185">Reference proteome</keyword>
<evidence type="ECO:0000313" key="2">
    <source>
        <dbReference type="EMBL" id="KAK7961582.1"/>
    </source>
</evidence>
<feature type="region of interest" description="Disordered" evidence="1">
    <location>
        <begin position="44"/>
        <end position="84"/>
    </location>
</feature>
<evidence type="ECO:0000256" key="1">
    <source>
        <dbReference type="SAM" id="MobiDB-lite"/>
    </source>
</evidence>
<gene>
    <name evidence="2" type="ORF">PG986_002407</name>
</gene>
<evidence type="ECO:0000313" key="3">
    <source>
        <dbReference type="Proteomes" id="UP001391051"/>
    </source>
</evidence>
<dbReference type="GeneID" id="92071691"/>
<dbReference type="RefSeq" id="XP_066703693.1">
    <property type="nucleotide sequence ID" value="XM_066838629.1"/>
</dbReference>
<protein>
    <submittedName>
        <fullName evidence="2">Uncharacterized protein</fullName>
    </submittedName>
</protein>
<dbReference type="Proteomes" id="UP001391051">
    <property type="component" value="Unassembled WGS sequence"/>
</dbReference>
<feature type="compositionally biased region" description="Basic and acidic residues" evidence="1">
    <location>
        <begin position="71"/>
        <end position="84"/>
    </location>
</feature>
<reference evidence="2 3" key="1">
    <citation type="submission" date="2023-01" db="EMBL/GenBank/DDBJ databases">
        <title>Analysis of 21 Apiospora genomes using comparative genomics revels a genus with tremendous synthesis potential of carbohydrate active enzymes and secondary metabolites.</title>
        <authorList>
            <person name="Sorensen T."/>
        </authorList>
    </citation>
    <scope>NUCLEOTIDE SEQUENCE [LARGE SCALE GENOMIC DNA]</scope>
    <source>
        <strain evidence="2 3">CBS 24483</strain>
    </source>
</reference>
<organism evidence="2 3">
    <name type="scientific">Apiospora aurea</name>
    <dbReference type="NCBI Taxonomy" id="335848"/>
    <lineage>
        <taxon>Eukaryota</taxon>
        <taxon>Fungi</taxon>
        <taxon>Dikarya</taxon>
        <taxon>Ascomycota</taxon>
        <taxon>Pezizomycotina</taxon>
        <taxon>Sordariomycetes</taxon>
        <taxon>Xylariomycetidae</taxon>
        <taxon>Amphisphaeriales</taxon>
        <taxon>Apiosporaceae</taxon>
        <taxon>Apiospora</taxon>
    </lineage>
</organism>
<proteinExistence type="predicted"/>
<feature type="region of interest" description="Disordered" evidence="1">
    <location>
        <begin position="1"/>
        <end position="30"/>
    </location>
</feature>
<accession>A0ABR1QNR6</accession>
<name>A0ABR1QNR6_9PEZI</name>